<dbReference type="GO" id="GO:0005658">
    <property type="term" value="C:alpha DNA polymerase:primase complex"/>
    <property type="evidence" value="ECO:0007669"/>
    <property type="project" value="TreeGrafter"/>
</dbReference>
<evidence type="ECO:0000256" key="6">
    <source>
        <dbReference type="PIRNR" id="PIRNR018300"/>
    </source>
</evidence>
<dbReference type="EMBL" id="JAVHNQ010000004">
    <property type="protein sequence ID" value="KAK6350081.1"/>
    <property type="molecule type" value="Genomic_DNA"/>
</dbReference>
<evidence type="ECO:0000259" key="8">
    <source>
        <dbReference type="Pfam" id="PF04042"/>
    </source>
</evidence>
<comment type="function">
    <text evidence="6">Accessory subunit of the DNA polymerase alpha complex (also known as the alpha DNA polymerase-primase complex) which plays an essential role in the initiation of DNA synthesis.</text>
</comment>
<accession>A0AAV9UYP7</accession>
<feature type="domain" description="DNA polymerase alpha subunit B OB" evidence="9">
    <location>
        <begin position="222"/>
        <end position="329"/>
    </location>
</feature>
<sequence>MADAEELADKFGDLPEDIMVELQSMLRLYTIDADELFIKWEAYCIKMGEDVKMDLKNVFAFKKDVQQEFEAEMRSKARPGPSSASRPAPRAVKNPGDMFNMLDGLVPNTPKSAPGTAKRRFDKASYETPLAERTSKLAVGSSPAGPHSSFQLPNSPATTLIPFRNRLEPGKVMEVLNPQIAIPPLPLPGVESWESRVELTVQIDREKFGYKTMFQKLTQVSQYLDDRINNYADLIQQEHNIPDDDFCNPNSILPEEVVVVGRIVSDAIDSQKRSNEASLLLESSRGRGEGRRTPLDLSNLKGYSFFPGMLVAFRATNPTGKKLIVKSIISPPKYPAAASVVPLLERERDRLAQGNMNVFIAAGPYTTDDNLDFEALVELVDKIEETSPDVVFLNGPFIDADHSKVKFGDFELDNAAAQGSPLDELFKQKISSQLKRITKSLVIIVPSTRDAVSKHIAFPQDVLPRKQLGLPANVKMLTNPCVISINEVVFGISSADILFHLSMEEVKSAGKGIEVNTFHRVADHVITQNNFYPLFPPPSKTQVGYVTPIDVVWLELAEFPVKPDVLILPSNLPGTVKVVSGAVTINPGFLSTKRASGTYAFMTVEPPTEILAGNHDPNAQLKHQVYHRARVEIRRI</sequence>
<gene>
    <name evidence="10" type="primary">POL12</name>
    <name evidence="10" type="ORF">TWF696_006328</name>
</gene>
<evidence type="ECO:0000256" key="4">
    <source>
        <dbReference type="ARBA" id="ARBA00022705"/>
    </source>
</evidence>
<evidence type="ECO:0000256" key="2">
    <source>
        <dbReference type="ARBA" id="ARBA00007299"/>
    </source>
</evidence>
<keyword evidence="10" id="KW-0548">Nucleotidyltransferase</keyword>
<dbReference type="InterPro" id="IPR054300">
    <property type="entry name" value="OB_DPOA2"/>
</dbReference>
<keyword evidence="10" id="KW-0239">DNA-directed DNA polymerase</keyword>
<dbReference type="PANTHER" id="PTHR23061">
    <property type="entry name" value="DNA POLYMERASE 2 ALPHA 70 KDA SUBUNIT"/>
    <property type="match status" value="1"/>
</dbReference>
<dbReference type="PANTHER" id="PTHR23061:SF12">
    <property type="entry name" value="DNA POLYMERASE ALPHA SUBUNIT B"/>
    <property type="match status" value="1"/>
</dbReference>
<protein>
    <recommendedName>
        <fullName evidence="3 6">DNA polymerase alpha subunit B</fullName>
    </recommendedName>
</protein>
<evidence type="ECO:0000256" key="7">
    <source>
        <dbReference type="SAM" id="MobiDB-lite"/>
    </source>
</evidence>
<keyword evidence="4 6" id="KW-0235">DNA replication</keyword>
<evidence type="ECO:0000313" key="11">
    <source>
        <dbReference type="Proteomes" id="UP001375240"/>
    </source>
</evidence>
<evidence type="ECO:0000259" key="9">
    <source>
        <dbReference type="Pfam" id="PF22062"/>
    </source>
</evidence>
<comment type="similarity">
    <text evidence="2 6">Belongs to the DNA polymerase alpha subunit B family.</text>
</comment>
<proteinExistence type="inferred from homology"/>
<feature type="compositionally biased region" description="Polar residues" evidence="7">
    <location>
        <begin position="148"/>
        <end position="157"/>
    </location>
</feature>
<comment type="caution">
    <text evidence="10">The sequence shown here is derived from an EMBL/GenBank/DDBJ whole genome shotgun (WGS) entry which is preliminary data.</text>
</comment>
<keyword evidence="5 6" id="KW-0539">Nucleus</keyword>
<dbReference type="Gene3D" id="3.60.21.60">
    <property type="match status" value="1"/>
</dbReference>
<comment type="subcellular location">
    <subcellularLocation>
        <location evidence="1 6">Nucleus</location>
    </subcellularLocation>
</comment>
<dbReference type="Pfam" id="PF04042">
    <property type="entry name" value="DNA_pol_E_B"/>
    <property type="match status" value="1"/>
</dbReference>
<dbReference type="Pfam" id="PF22062">
    <property type="entry name" value="OB_DPOA2"/>
    <property type="match status" value="1"/>
</dbReference>
<dbReference type="GO" id="GO:0003887">
    <property type="term" value="F:DNA-directed DNA polymerase activity"/>
    <property type="evidence" value="ECO:0007669"/>
    <property type="project" value="UniProtKB-KW"/>
</dbReference>
<dbReference type="Proteomes" id="UP001375240">
    <property type="component" value="Unassembled WGS sequence"/>
</dbReference>
<evidence type="ECO:0000256" key="5">
    <source>
        <dbReference type="ARBA" id="ARBA00023242"/>
    </source>
</evidence>
<dbReference type="PIRSF" id="PIRSF018300">
    <property type="entry name" value="DNA_pol_alph_2"/>
    <property type="match status" value="1"/>
</dbReference>
<dbReference type="GO" id="GO:0003677">
    <property type="term" value="F:DNA binding"/>
    <property type="evidence" value="ECO:0007669"/>
    <property type="project" value="InterPro"/>
</dbReference>
<reference evidence="10 11" key="1">
    <citation type="submission" date="2019-10" db="EMBL/GenBank/DDBJ databases">
        <authorList>
            <person name="Palmer J.M."/>
        </authorList>
    </citation>
    <scope>NUCLEOTIDE SEQUENCE [LARGE SCALE GENOMIC DNA]</scope>
    <source>
        <strain evidence="10 11">TWF696</strain>
    </source>
</reference>
<dbReference type="GO" id="GO:0006270">
    <property type="term" value="P:DNA replication initiation"/>
    <property type="evidence" value="ECO:0007669"/>
    <property type="project" value="TreeGrafter"/>
</dbReference>
<keyword evidence="11" id="KW-1185">Reference proteome</keyword>
<dbReference type="InterPro" id="IPR016722">
    <property type="entry name" value="DNA_pol_alpha_bsu"/>
</dbReference>
<evidence type="ECO:0000256" key="3">
    <source>
        <dbReference type="ARBA" id="ARBA00018596"/>
    </source>
</evidence>
<feature type="compositionally biased region" description="Low complexity" evidence="7">
    <location>
        <begin position="78"/>
        <end position="91"/>
    </location>
</feature>
<name>A0AAV9UYP7_9PEZI</name>
<evidence type="ECO:0000256" key="1">
    <source>
        <dbReference type="ARBA" id="ARBA00004123"/>
    </source>
</evidence>
<dbReference type="InterPro" id="IPR007185">
    <property type="entry name" value="DNA_pol_a/d/e_bsu"/>
</dbReference>
<evidence type="ECO:0000313" key="10">
    <source>
        <dbReference type="EMBL" id="KAK6350081.1"/>
    </source>
</evidence>
<keyword evidence="10" id="KW-0808">Transferase</keyword>
<feature type="region of interest" description="Disordered" evidence="7">
    <location>
        <begin position="71"/>
        <end position="157"/>
    </location>
</feature>
<organism evidence="10 11">
    <name type="scientific">Orbilia brochopaga</name>
    <dbReference type="NCBI Taxonomy" id="3140254"/>
    <lineage>
        <taxon>Eukaryota</taxon>
        <taxon>Fungi</taxon>
        <taxon>Dikarya</taxon>
        <taxon>Ascomycota</taxon>
        <taxon>Pezizomycotina</taxon>
        <taxon>Orbiliomycetes</taxon>
        <taxon>Orbiliales</taxon>
        <taxon>Orbiliaceae</taxon>
        <taxon>Orbilia</taxon>
    </lineage>
</organism>
<feature type="domain" description="DNA polymerase alpha/delta/epsilon subunit B" evidence="8">
    <location>
        <begin position="358"/>
        <end position="576"/>
    </location>
</feature>
<dbReference type="AlphaFoldDB" id="A0AAV9UYP7"/>